<keyword evidence="3" id="KW-1185">Reference proteome</keyword>
<dbReference type="AlphaFoldDB" id="A0A315EF52"/>
<gene>
    <name evidence="2" type="ORF">B9Z37_01215</name>
</gene>
<dbReference type="Gene3D" id="2.10.70.10">
    <property type="entry name" value="Complement Module, domain 1"/>
    <property type="match status" value="1"/>
</dbReference>
<evidence type="ECO:0000256" key="1">
    <source>
        <dbReference type="SAM" id="MobiDB-lite"/>
    </source>
</evidence>
<evidence type="ECO:0000313" key="2">
    <source>
        <dbReference type="EMBL" id="PUE55235.1"/>
    </source>
</evidence>
<dbReference type="Proteomes" id="UP000250790">
    <property type="component" value="Unassembled WGS sequence"/>
</dbReference>
<proteinExistence type="predicted"/>
<dbReference type="Pfam" id="PF10636">
    <property type="entry name" value="hemP"/>
    <property type="match status" value="1"/>
</dbReference>
<name>A0A315EF52_9BURK</name>
<feature type="region of interest" description="Disordered" evidence="1">
    <location>
        <begin position="1"/>
        <end position="40"/>
    </location>
</feature>
<dbReference type="OrthoDB" id="5348353at2"/>
<sequence>MNVKPAVAASTELAAPGTAQPSPLPARPTPVKSNGPQTLDSRELLGDQAMVLIQHLGEIYRLQTTRQGKLILTK</sequence>
<evidence type="ECO:0000313" key="3">
    <source>
        <dbReference type="Proteomes" id="UP000250790"/>
    </source>
</evidence>
<dbReference type="EMBL" id="NESN01000001">
    <property type="protein sequence ID" value="PUE55235.1"/>
    <property type="molecule type" value="Genomic_DNA"/>
</dbReference>
<protein>
    <recommendedName>
        <fullName evidence="4">Hemin uptake protein HemP</fullName>
    </recommendedName>
</protein>
<dbReference type="RefSeq" id="WP_108311238.1">
    <property type="nucleotide sequence ID" value="NZ_NESN01000001.1"/>
</dbReference>
<dbReference type="InterPro" id="IPR019600">
    <property type="entry name" value="Hemin_uptake_protein_HemP"/>
</dbReference>
<evidence type="ECO:0008006" key="4">
    <source>
        <dbReference type="Google" id="ProtNLM"/>
    </source>
</evidence>
<accession>A0A315EF52</accession>
<organism evidence="2 3">
    <name type="scientific">Limnohabitans parvus II-B4</name>
    <dbReference type="NCBI Taxonomy" id="1293052"/>
    <lineage>
        <taxon>Bacteria</taxon>
        <taxon>Pseudomonadati</taxon>
        <taxon>Pseudomonadota</taxon>
        <taxon>Betaproteobacteria</taxon>
        <taxon>Burkholderiales</taxon>
        <taxon>Comamonadaceae</taxon>
        <taxon>Limnohabitans</taxon>
    </lineage>
</organism>
<reference evidence="2 3" key="1">
    <citation type="submission" date="2017-04" db="EMBL/GenBank/DDBJ databases">
        <title>Unexpected and diverse lifestyles within the genus Limnohabitans.</title>
        <authorList>
            <person name="Kasalicky V."/>
            <person name="Mehrshad M."/>
            <person name="Andrei S.-A."/>
            <person name="Salcher M."/>
            <person name="Kratochvilova H."/>
            <person name="Simek K."/>
            <person name="Ghai R."/>
        </authorList>
    </citation>
    <scope>NUCLEOTIDE SEQUENCE [LARGE SCALE GENOMIC DNA]</scope>
    <source>
        <strain evidence="2 3">II-B4</strain>
    </source>
</reference>
<comment type="caution">
    <text evidence="2">The sequence shown here is derived from an EMBL/GenBank/DDBJ whole genome shotgun (WGS) entry which is preliminary data.</text>
</comment>